<reference evidence="3" key="1">
    <citation type="journal article" date="2020" name="mSystems">
        <title>Genome- and Community-Level Interaction Insights into Carbon Utilization and Element Cycling Functions of Hydrothermarchaeota in Hydrothermal Sediment.</title>
        <authorList>
            <person name="Zhou Z."/>
            <person name="Liu Y."/>
            <person name="Xu W."/>
            <person name="Pan J."/>
            <person name="Luo Z.H."/>
            <person name="Li M."/>
        </authorList>
    </citation>
    <scope>NUCLEOTIDE SEQUENCE [LARGE SCALE GENOMIC DNA]</scope>
    <source>
        <strain evidence="3">SpSt-876</strain>
    </source>
</reference>
<dbReference type="Pfam" id="PF02580">
    <property type="entry name" value="Tyr_Deacylase"/>
    <property type="match status" value="1"/>
</dbReference>
<dbReference type="GO" id="GO:0051500">
    <property type="term" value="F:D-tyrosyl-tRNA(Tyr) deacylase activity"/>
    <property type="evidence" value="ECO:0007669"/>
    <property type="project" value="TreeGrafter"/>
</dbReference>
<dbReference type="NCBIfam" id="TIGR00256">
    <property type="entry name" value="D-aminoacyl-tRNA deacylase"/>
    <property type="match status" value="1"/>
</dbReference>
<dbReference type="GO" id="GO:0043908">
    <property type="term" value="F:Ser(Gly)-tRNA(Ala) hydrolase activity"/>
    <property type="evidence" value="ECO:0007669"/>
    <property type="project" value="UniProtKB-UniRule"/>
</dbReference>
<keyword evidence="2 3" id="KW-0378">Hydrolase</keyword>
<comment type="function">
    <text evidence="2">An aminoacyl-tRNA editing enzyme that deacylates mischarged D-aminoacyl-tRNAs. Also deacylates mischarged glycyl-tRNA(Ala), protecting cells against glycine mischarging by AlaRS. Acts via tRNA-based rather than protein-based catalysis; rejects L-amino acids rather than detecting D-amino acids in the active site. By recycling D-aminoacyl-tRNA to D-amino acids and free tRNA molecules, this enzyme counteracts the toxicity associated with the formation of D-aminoacyl-tRNA entities in vivo and helps enforce protein L-homochirality.</text>
</comment>
<dbReference type="EC" id="3.1.1.96" evidence="2"/>
<sequence length="147" mass="16363">MKAVIQRVKSASVEIESPPQIVGKIDKGLLILLGIGKNDTVETVQKMATRIPQLRIFDDSQGKMNRSLLDIGGEILVVSQFTLYADTNQGLRPSFTNACEPKRARELYERFVTELRYMGIKTETGSFGAKMKVKLENDGPVTFILEA</sequence>
<dbReference type="SUPFAM" id="SSF69500">
    <property type="entry name" value="DTD-like"/>
    <property type="match status" value="1"/>
</dbReference>
<dbReference type="GO" id="GO:0019478">
    <property type="term" value="P:D-amino acid catabolic process"/>
    <property type="evidence" value="ECO:0007669"/>
    <property type="project" value="UniProtKB-UniRule"/>
</dbReference>
<feature type="short sequence motif" description="Gly-cisPro motif, important for rejection of L-amino acids" evidence="2">
    <location>
        <begin position="139"/>
        <end position="140"/>
    </location>
</feature>
<dbReference type="Gene3D" id="3.50.80.10">
    <property type="entry name" value="D-tyrosyl-tRNA(Tyr) deacylase"/>
    <property type="match status" value="1"/>
</dbReference>
<dbReference type="CDD" id="cd00563">
    <property type="entry name" value="Dtyr_deacylase"/>
    <property type="match status" value="1"/>
</dbReference>
<dbReference type="GO" id="GO:0106026">
    <property type="term" value="F:Gly-tRNA(Ala) deacylase activity"/>
    <property type="evidence" value="ECO:0007669"/>
    <property type="project" value="UniProtKB-UniRule"/>
</dbReference>
<dbReference type="InterPro" id="IPR003732">
    <property type="entry name" value="Daa-tRNA_deacyls_DTD"/>
</dbReference>
<comment type="subunit">
    <text evidence="2">Homodimer.</text>
</comment>
<dbReference type="AlphaFoldDB" id="A0A7C6ED91"/>
<gene>
    <name evidence="2" type="primary">dtd</name>
    <name evidence="3" type="ORF">ENW73_03510</name>
</gene>
<dbReference type="GO" id="GO:0000049">
    <property type="term" value="F:tRNA binding"/>
    <property type="evidence" value="ECO:0007669"/>
    <property type="project" value="UniProtKB-UniRule"/>
</dbReference>
<organism evidence="3">
    <name type="scientific">candidate division WOR-3 bacterium</name>
    <dbReference type="NCBI Taxonomy" id="2052148"/>
    <lineage>
        <taxon>Bacteria</taxon>
        <taxon>Bacteria division WOR-3</taxon>
    </lineage>
</organism>
<evidence type="ECO:0000313" key="3">
    <source>
        <dbReference type="EMBL" id="HHS51922.1"/>
    </source>
</evidence>
<accession>A0A7C6ED91</accession>
<dbReference type="HAMAP" id="MF_00518">
    <property type="entry name" value="Deacylase_Dtd"/>
    <property type="match status" value="1"/>
</dbReference>
<keyword evidence="2" id="KW-0820">tRNA-binding</keyword>
<dbReference type="PANTHER" id="PTHR10472">
    <property type="entry name" value="D-TYROSYL-TRNA TYR DEACYLASE"/>
    <property type="match status" value="1"/>
</dbReference>
<evidence type="ECO:0000256" key="1">
    <source>
        <dbReference type="ARBA" id="ARBA00009673"/>
    </source>
</evidence>
<comment type="catalytic activity">
    <reaction evidence="2">
        <text>a D-aminoacyl-tRNA + H2O = a tRNA + a D-alpha-amino acid + H(+)</text>
        <dbReference type="Rhea" id="RHEA:13953"/>
        <dbReference type="Rhea" id="RHEA-COMP:10123"/>
        <dbReference type="Rhea" id="RHEA-COMP:10124"/>
        <dbReference type="ChEBI" id="CHEBI:15377"/>
        <dbReference type="ChEBI" id="CHEBI:15378"/>
        <dbReference type="ChEBI" id="CHEBI:59871"/>
        <dbReference type="ChEBI" id="CHEBI:78442"/>
        <dbReference type="ChEBI" id="CHEBI:79333"/>
        <dbReference type="EC" id="3.1.1.96"/>
    </reaction>
</comment>
<dbReference type="EMBL" id="DTLI01000091">
    <property type="protein sequence ID" value="HHS51922.1"/>
    <property type="molecule type" value="Genomic_DNA"/>
</dbReference>
<dbReference type="PANTHER" id="PTHR10472:SF5">
    <property type="entry name" value="D-AMINOACYL-TRNA DEACYLASE 1"/>
    <property type="match status" value="1"/>
</dbReference>
<name>A0A7C6ED91_UNCW3</name>
<keyword evidence="2" id="KW-0694">RNA-binding</keyword>
<comment type="caution">
    <text evidence="3">The sequence shown here is derived from an EMBL/GenBank/DDBJ whole genome shotgun (WGS) entry which is preliminary data.</text>
</comment>
<dbReference type="InterPro" id="IPR023509">
    <property type="entry name" value="DTD-like_sf"/>
</dbReference>
<dbReference type="EC" id="3.1.1.-" evidence="2"/>
<protein>
    <recommendedName>
        <fullName evidence="2">D-aminoacyl-tRNA deacylase</fullName>
        <shortName evidence="2">DTD</shortName>
        <ecNumber evidence="2">3.1.1.96</ecNumber>
    </recommendedName>
    <alternativeName>
        <fullName evidence="2">Gly-tRNA(Ala) deacylase</fullName>
        <ecNumber evidence="2">3.1.1.-</ecNumber>
    </alternativeName>
</protein>
<comment type="similarity">
    <text evidence="1 2">Belongs to the DTD family.</text>
</comment>
<dbReference type="FunFam" id="3.50.80.10:FF:000001">
    <property type="entry name" value="D-aminoacyl-tRNA deacylase"/>
    <property type="match status" value="1"/>
</dbReference>
<proteinExistence type="inferred from homology"/>
<comment type="domain">
    <text evidence="2">A Gly-cisPro motif from one monomer fits into the active site of the other monomer to allow specific chiral rejection of L-amino acids.</text>
</comment>
<dbReference type="GO" id="GO:0005737">
    <property type="term" value="C:cytoplasm"/>
    <property type="evidence" value="ECO:0007669"/>
    <property type="project" value="UniProtKB-SubCell"/>
</dbReference>
<keyword evidence="2" id="KW-0963">Cytoplasm</keyword>
<comment type="subcellular location">
    <subcellularLocation>
        <location evidence="2">Cytoplasm</location>
    </subcellularLocation>
</comment>
<evidence type="ECO:0000256" key="2">
    <source>
        <dbReference type="HAMAP-Rule" id="MF_00518"/>
    </source>
</evidence>
<comment type="catalytic activity">
    <reaction evidence="2">
        <text>glycyl-tRNA(Ala) + H2O = tRNA(Ala) + glycine + H(+)</text>
        <dbReference type="Rhea" id="RHEA:53744"/>
        <dbReference type="Rhea" id="RHEA-COMP:9657"/>
        <dbReference type="Rhea" id="RHEA-COMP:13640"/>
        <dbReference type="ChEBI" id="CHEBI:15377"/>
        <dbReference type="ChEBI" id="CHEBI:15378"/>
        <dbReference type="ChEBI" id="CHEBI:57305"/>
        <dbReference type="ChEBI" id="CHEBI:78442"/>
        <dbReference type="ChEBI" id="CHEBI:78522"/>
    </reaction>
</comment>